<accession>A0A432ZSH7</accession>
<dbReference type="Proteomes" id="UP000287996">
    <property type="component" value="Unassembled WGS sequence"/>
</dbReference>
<evidence type="ECO:0000259" key="2">
    <source>
        <dbReference type="Pfam" id="PF21028"/>
    </source>
</evidence>
<dbReference type="AlphaFoldDB" id="A0A432ZSH7"/>
<dbReference type="Pfam" id="PF21028">
    <property type="entry name" value="DUF1285_C"/>
    <property type="match status" value="1"/>
</dbReference>
<name>A0A432ZSH7_9GAMM</name>
<dbReference type="InterPro" id="IPR010707">
    <property type="entry name" value="DUF1285"/>
</dbReference>
<evidence type="ECO:0000313" key="3">
    <source>
        <dbReference type="EMBL" id="RUO80875.1"/>
    </source>
</evidence>
<proteinExistence type="predicted"/>
<dbReference type="Gene3D" id="3.10.540.10">
    <property type="entry name" value="duf1285 like domain"/>
    <property type="match status" value="1"/>
</dbReference>
<comment type="caution">
    <text evidence="3">The sequence shown here is derived from an EMBL/GenBank/DDBJ whole genome shotgun (WGS) entry which is preliminary data.</text>
</comment>
<dbReference type="Gene3D" id="2.30.270.10">
    <property type="entry name" value="duf1285 protein"/>
    <property type="match status" value="1"/>
</dbReference>
<feature type="domain" description="DUF1285" evidence="1">
    <location>
        <begin position="17"/>
        <end position="83"/>
    </location>
</feature>
<dbReference type="Pfam" id="PF06938">
    <property type="entry name" value="DUF1285_N"/>
    <property type="match status" value="1"/>
</dbReference>
<dbReference type="InterPro" id="IPR048342">
    <property type="entry name" value="DUF1285_C"/>
</dbReference>
<dbReference type="InterPro" id="IPR048341">
    <property type="entry name" value="DUF1285_N"/>
</dbReference>
<dbReference type="PIRSF" id="PIRSF029557">
    <property type="entry name" value="UCP029557"/>
    <property type="match status" value="1"/>
</dbReference>
<keyword evidence="4" id="KW-1185">Reference proteome</keyword>
<organism evidence="3 4">
    <name type="scientific">Idiomarina tyrosinivorans</name>
    <dbReference type="NCBI Taxonomy" id="1445662"/>
    <lineage>
        <taxon>Bacteria</taxon>
        <taxon>Pseudomonadati</taxon>
        <taxon>Pseudomonadota</taxon>
        <taxon>Gammaproteobacteria</taxon>
        <taxon>Alteromonadales</taxon>
        <taxon>Idiomarinaceae</taxon>
        <taxon>Idiomarina</taxon>
    </lineage>
</organism>
<evidence type="ECO:0000313" key="4">
    <source>
        <dbReference type="Proteomes" id="UP000287996"/>
    </source>
</evidence>
<evidence type="ECO:0000259" key="1">
    <source>
        <dbReference type="Pfam" id="PF06938"/>
    </source>
</evidence>
<gene>
    <name evidence="3" type="ORF">CWI84_04630</name>
</gene>
<reference evidence="3 4" key="1">
    <citation type="journal article" date="2011" name="Front. Microbiol.">
        <title>Genomic signatures of strain selection and enhancement in Bacillus atrophaeus var. globigii, a historical biowarfare simulant.</title>
        <authorList>
            <person name="Gibbons H.S."/>
            <person name="Broomall S.M."/>
            <person name="McNew L.A."/>
            <person name="Daligault H."/>
            <person name="Chapman C."/>
            <person name="Bruce D."/>
            <person name="Karavis M."/>
            <person name="Krepps M."/>
            <person name="McGregor P.A."/>
            <person name="Hong C."/>
            <person name="Park K.H."/>
            <person name="Akmal A."/>
            <person name="Feldman A."/>
            <person name="Lin J.S."/>
            <person name="Chang W.E."/>
            <person name="Higgs B.W."/>
            <person name="Demirev P."/>
            <person name="Lindquist J."/>
            <person name="Liem A."/>
            <person name="Fochler E."/>
            <person name="Read T.D."/>
            <person name="Tapia R."/>
            <person name="Johnson S."/>
            <person name="Bishop-Lilly K.A."/>
            <person name="Detter C."/>
            <person name="Han C."/>
            <person name="Sozhamannan S."/>
            <person name="Rosenzweig C.N."/>
            <person name="Skowronski E.W."/>
        </authorList>
    </citation>
    <scope>NUCLEOTIDE SEQUENCE [LARGE SCALE GENOMIC DNA]</scope>
    <source>
        <strain evidence="3 4">CC-PW-9</strain>
    </source>
</reference>
<dbReference type="OrthoDB" id="3078366at2"/>
<protein>
    <submittedName>
        <fullName evidence="3">DUF1285 domain-containing protein</fullName>
    </submittedName>
</protein>
<feature type="domain" description="DUF1285" evidence="2">
    <location>
        <begin position="84"/>
        <end position="172"/>
    </location>
</feature>
<sequence length="177" mass="20253">MASLQQWIQRLESVKHAPTEQWNPPYCGEIPISIDSQGRWFYQGSEIARQKLVQLFASVLVVEEQQYYLVTPAEKVKISVADVPFVITDYQQASSDDGETVWLVETNVGDKVAISDQHPLEVRNGIPYVTVYRGLQAKLHRNVFYRWVDMAEVEELQGVSRYFIRSAGKKYLLGEVG</sequence>
<dbReference type="InterPro" id="IPR023361">
    <property type="entry name" value="DUF1285_beta_roll_sf"/>
</dbReference>
<dbReference type="EMBL" id="PIQH01000003">
    <property type="protein sequence ID" value="RUO80875.1"/>
    <property type="molecule type" value="Genomic_DNA"/>
</dbReference>
<dbReference type="RefSeq" id="WP_126841402.1">
    <property type="nucleotide sequence ID" value="NZ_PIQH01000003.1"/>
</dbReference>